<dbReference type="AlphaFoldDB" id="A0A512AHJ5"/>
<gene>
    <name evidence="1" type="ORF">NSE01_09940</name>
</gene>
<protein>
    <submittedName>
        <fullName evidence="1">Uncharacterized protein</fullName>
    </submittedName>
</protein>
<sequence length="65" mass="7435">MWRAEAGKRPLRQEYKARKRTRIAQVAQSGWFGAQDLRKRCLIFRQMYLGVTPRKAAGAGPWGSA</sequence>
<accession>A0A512AHJ5</accession>
<proteinExistence type="predicted"/>
<evidence type="ECO:0000313" key="1">
    <source>
        <dbReference type="EMBL" id="GEN99161.1"/>
    </source>
</evidence>
<keyword evidence="2" id="KW-1185">Reference proteome</keyword>
<name>A0A512AHJ5_9SPHN</name>
<evidence type="ECO:0000313" key="2">
    <source>
        <dbReference type="Proteomes" id="UP000321464"/>
    </source>
</evidence>
<dbReference type="Proteomes" id="UP000321464">
    <property type="component" value="Unassembled WGS sequence"/>
</dbReference>
<comment type="caution">
    <text evidence="1">The sequence shown here is derived from an EMBL/GenBank/DDBJ whole genome shotgun (WGS) entry which is preliminary data.</text>
</comment>
<organism evidence="1 2">
    <name type="scientific">Novosphingobium sediminis</name>
    <dbReference type="NCBI Taxonomy" id="707214"/>
    <lineage>
        <taxon>Bacteria</taxon>
        <taxon>Pseudomonadati</taxon>
        <taxon>Pseudomonadota</taxon>
        <taxon>Alphaproteobacteria</taxon>
        <taxon>Sphingomonadales</taxon>
        <taxon>Sphingomonadaceae</taxon>
        <taxon>Novosphingobium</taxon>
    </lineage>
</organism>
<reference evidence="1 2" key="1">
    <citation type="submission" date="2019-07" db="EMBL/GenBank/DDBJ databases">
        <title>Whole genome shotgun sequence of Novosphingobium sediminis NBRC 106119.</title>
        <authorList>
            <person name="Hosoyama A."/>
            <person name="Uohara A."/>
            <person name="Ohji S."/>
            <person name="Ichikawa N."/>
        </authorList>
    </citation>
    <scope>NUCLEOTIDE SEQUENCE [LARGE SCALE GENOMIC DNA]</scope>
    <source>
        <strain evidence="1 2">NBRC 106119</strain>
    </source>
</reference>
<dbReference type="EMBL" id="BJYR01000007">
    <property type="protein sequence ID" value="GEN99161.1"/>
    <property type="molecule type" value="Genomic_DNA"/>
</dbReference>